<evidence type="ECO:0008006" key="4">
    <source>
        <dbReference type="Google" id="ProtNLM"/>
    </source>
</evidence>
<feature type="chain" id="PRO_5036383886" description="Lipocalin-like domain-containing protein" evidence="1">
    <location>
        <begin position="26"/>
        <end position="162"/>
    </location>
</feature>
<evidence type="ECO:0000313" key="3">
    <source>
        <dbReference type="Proteomes" id="UP000464378"/>
    </source>
</evidence>
<dbReference type="NCBIfam" id="TIGR03067">
    <property type="entry name" value="Planc_TIGR03067"/>
    <property type="match status" value="1"/>
</dbReference>
<dbReference type="InParanoid" id="A0A6C2YMV1"/>
<name>A0A6C2YMV1_9BACT</name>
<protein>
    <recommendedName>
        <fullName evidence="4">Lipocalin-like domain-containing protein</fullName>
    </recommendedName>
</protein>
<gene>
    <name evidence="2" type="ORF">GMBLW1_10320</name>
</gene>
<dbReference type="KEGG" id="tim:GMBLW1_10320"/>
<keyword evidence="1" id="KW-0732">Signal</keyword>
<reference evidence="2" key="1">
    <citation type="submission" date="2019-04" db="EMBL/GenBank/DDBJ databases">
        <authorList>
            <consortium name="Science for Life Laboratories"/>
        </authorList>
    </citation>
    <scope>NUCLEOTIDE SEQUENCE</scope>
    <source>
        <strain evidence="2">MBLW1</strain>
    </source>
</reference>
<evidence type="ECO:0000313" key="2">
    <source>
        <dbReference type="EMBL" id="VIP02928.1"/>
    </source>
</evidence>
<dbReference type="InterPro" id="IPR017504">
    <property type="entry name" value="CHP03067_Planctomycetes"/>
</dbReference>
<feature type="signal peptide" evidence="1">
    <location>
        <begin position="1"/>
        <end position="25"/>
    </location>
</feature>
<proteinExistence type="predicted"/>
<organism evidence="2">
    <name type="scientific">Tuwongella immobilis</name>
    <dbReference type="NCBI Taxonomy" id="692036"/>
    <lineage>
        <taxon>Bacteria</taxon>
        <taxon>Pseudomonadati</taxon>
        <taxon>Planctomycetota</taxon>
        <taxon>Planctomycetia</taxon>
        <taxon>Gemmatales</taxon>
        <taxon>Gemmataceae</taxon>
        <taxon>Tuwongella</taxon>
    </lineage>
</organism>
<keyword evidence="3" id="KW-1185">Reference proteome</keyword>
<dbReference type="EMBL" id="LR586016">
    <property type="protein sequence ID" value="VIP02928.1"/>
    <property type="molecule type" value="Genomic_DNA"/>
</dbReference>
<sequence>MIRLLVAMFLSIPIASTWQIGAAHADDAAIAKEQAKLKGIWVVTSMEFQGKDVENPPNRTMEHHFDGTRVKIVVDHRPMPSETLFYRIDPTTTPKMIDIGESLDGIKNRKGTREGIYEIKGDRLLWAFHIKDGVDGFRERPTEFKTDAESNIIIFKLKRVSD</sequence>
<dbReference type="Proteomes" id="UP000464378">
    <property type="component" value="Chromosome"/>
</dbReference>
<dbReference type="RefSeq" id="WP_162658049.1">
    <property type="nucleotide sequence ID" value="NZ_LR593887.1"/>
</dbReference>
<evidence type="ECO:0000256" key="1">
    <source>
        <dbReference type="SAM" id="SignalP"/>
    </source>
</evidence>
<accession>A0A6C2YMV1</accession>
<dbReference type="AlphaFoldDB" id="A0A6C2YMV1"/>
<dbReference type="EMBL" id="LR593887">
    <property type="protein sequence ID" value="VTS02872.1"/>
    <property type="molecule type" value="Genomic_DNA"/>
</dbReference>